<dbReference type="OrthoDB" id="121380at2759"/>
<dbReference type="PANTHER" id="PTHR34315">
    <property type="match status" value="1"/>
</dbReference>
<keyword evidence="4" id="KW-1185">Reference proteome</keyword>
<dbReference type="AlphaFoldDB" id="A0A9P4QS20"/>
<dbReference type="EMBL" id="ML996227">
    <property type="protein sequence ID" value="KAF2730039.1"/>
    <property type="molecule type" value="Genomic_DNA"/>
</dbReference>
<reference evidence="3" key="1">
    <citation type="journal article" date="2020" name="Stud. Mycol.">
        <title>101 Dothideomycetes genomes: a test case for predicting lifestyles and emergence of pathogens.</title>
        <authorList>
            <person name="Haridas S."/>
            <person name="Albert R."/>
            <person name="Binder M."/>
            <person name="Bloem J."/>
            <person name="Labutti K."/>
            <person name="Salamov A."/>
            <person name="Andreopoulos B."/>
            <person name="Baker S."/>
            <person name="Barry K."/>
            <person name="Bills G."/>
            <person name="Bluhm B."/>
            <person name="Cannon C."/>
            <person name="Castanera R."/>
            <person name="Culley D."/>
            <person name="Daum C."/>
            <person name="Ezra D."/>
            <person name="Gonzalez J."/>
            <person name="Henrissat B."/>
            <person name="Kuo A."/>
            <person name="Liang C."/>
            <person name="Lipzen A."/>
            <person name="Lutzoni F."/>
            <person name="Magnuson J."/>
            <person name="Mondo S."/>
            <person name="Nolan M."/>
            <person name="Ohm R."/>
            <person name="Pangilinan J."/>
            <person name="Park H.-J."/>
            <person name="Ramirez L."/>
            <person name="Alfaro M."/>
            <person name="Sun H."/>
            <person name="Tritt A."/>
            <person name="Yoshinaga Y."/>
            <person name="Zwiers L.-H."/>
            <person name="Turgeon B."/>
            <person name="Goodwin S."/>
            <person name="Spatafora J."/>
            <person name="Crous P."/>
            <person name="Grigoriev I."/>
        </authorList>
    </citation>
    <scope>NUCLEOTIDE SEQUENCE</scope>
    <source>
        <strain evidence="3">CBS 125425</strain>
    </source>
</reference>
<dbReference type="Proteomes" id="UP000799444">
    <property type="component" value="Unassembled WGS sequence"/>
</dbReference>
<name>A0A9P4QS20_9PLEO</name>
<proteinExistence type="predicted"/>
<accession>A0A9P4QS20</accession>
<dbReference type="GO" id="GO:0016702">
    <property type="term" value="F:oxidoreductase activity, acting on single donors with incorporation of molecular oxygen, incorporation of two atoms of oxygen"/>
    <property type="evidence" value="ECO:0007669"/>
    <property type="project" value="InterPro"/>
</dbReference>
<evidence type="ECO:0000313" key="3">
    <source>
        <dbReference type="EMBL" id="KAF2730039.1"/>
    </source>
</evidence>
<sequence length="380" mass="40964">MRSSIFSTLFGAAMIIQPLAAHPGHDHSKEIQQRNAYLDNPIHKRSLAHCTEKLKARGNDALMTARRSAMVENLRRKQSISPDKSYLRARSADEVLTTNHESNLTGITPNTDPNMLFACNNSCILTPEVTQGPYWVSGELVRSDVTEEQSGVPLTLDIQIIDVDTCEPVPQAYLEIWHCNSTGVYSGVAANGNGNFNDTSNLNATFLRGVQQSDDVGVVTFDTLVPGHYTGRTNHIHVMSHVHASVLPNSTIAGGAITHVGQMFFDQDLISLVEDTAPYNTNTQTLTTNAEDDIFASESEGYDPVVEYVLLGDDVSQGVFAWIVFGQNTSAAYNVSAAAYLTENGGVANEDTGAGGPGGDGCITCITHLSKLDIDSSKNN</sequence>
<evidence type="ECO:0000256" key="1">
    <source>
        <dbReference type="SAM" id="SignalP"/>
    </source>
</evidence>
<feature type="chain" id="PRO_5040346512" evidence="1">
    <location>
        <begin position="22"/>
        <end position="380"/>
    </location>
</feature>
<comment type="caution">
    <text evidence="3">The sequence shown here is derived from an EMBL/GenBank/DDBJ whole genome shotgun (WGS) entry which is preliminary data.</text>
</comment>
<evidence type="ECO:0000259" key="2">
    <source>
        <dbReference type="Pfam" id="PF00775"/>
    </source>
</evidence>
<dbReference type="InterPro" id="IPR000627">
    <property type="entry name" value="Intradiol_dOase_C"/>
</dbReference>
<keyword evidence="3" id="KW-0223">Dioxygenase</keyword>
<dbReference type="PANTHER" id="PTHR34315:SF1">
    <property type="entry name" value="INTRADIOL RING-CLEAVAGE DIOXYGENASES DOMAIN-CONTAINING PROTEIN-RELATED"/>
    <property type="match status" value="1"/>
</dbReference>
<evidence type="ECO:0000313" key="4">
    <source>
        <dbReference type="Proteomes" id="UP000799444"/>
    </source>
</evidence>
<organism evidence="3 4">
    <name type="scientific">Polyplosphaeria fusca</name>
    <dbReference type="NCBI Taxonomy" id="682080"/>
    <lineage>
        <taxon>Eukaryota</taxon>
        <taxon>Fungi</taxon>
        <taxon>Dikarya</taxon>
        <taxon>Ascomycota</taxon>
        <taxon>Pezizomycotina</taxon>
        <taxon>Dothideomycetes</taxon>
        <taxon>Pleosporomycetidae</taxon>
        <taxon>Pleosporales</taxon>
        <taxon>Tetraplosphaeriaceae</taxon>
        <taxon>Polyplosphaeria</taxon>
    </lineage>
</organism>
<dbReference type="GO" id="GO:0008199">
    <property type="term" value="F:ferric iron binding"/>
    <property type="evidence" value="ECO:0007669"/>
    <property type="project" value="InterPro"/>
</dbReference>
<feature type="signal peptide" evidence="1">
    <location>
        <begin position="1"/>
        <end position="21"/>
    </location>
</feature>
<dbReference type="Gene3D" id="2.60.130.10">
    <property type="entry name" value="Aromatic compound dioxygenase"/>
    <property type="match status" value="1"/>
</dbReference>
<gene>
    <name evidence="3" type="ORF">EJ04DRAFT_445963</name>
</gene>
<dbReference type="CDD" id="cd03457">
    <property type="entry name" value="intradiol_dioxygenase_like"/>
    <property type="match status" value="1"/>
</dbReference>
<dbReference type="InterPro" id="IPR015889">
    <property type="entry name" value="Intradiol_dOase_core"/>
</dbReference>
<feature type="domain" description="Intradiol ring-cleavage dioxygenases" evidence="2">
    <location>
        <begin position="140"/>
        <end position="268"/>
    </location>
</feature>
<dbReference type="SUPFAM" id="SSF49482">
    <property type="entry name" value="Aromatic compound dioxygenase"/>
    <property type="match status" value="1"/>
</dbReference>
<dbReference type="Pfam" id="PF00775">
    <property type="entry name" value="Dioxygenase_C"/>
    <property type="match status" value="1"/>
</dbReference>
<keyword evidence="3" id="KW-0560">Oxidoreductase</keyword>
<keyword evidence="1" id="KW-0732">Signal</keyword>
<protein>
    <submittedName>
        <fullName evidence="3">Extracellular dioxygenase-like protein</fullName>
    </submittedName>
</protein>